<comment type="caution">
    <text evidence="1">The sequence shown here is derived from an EMBL/GenBank/DDBJ whole genome shotgun (WGS) entry which is preliminary data.</text>
</comment>
<dbReference type="VEuPathDB" id="GiardiaDB:QR46_1387"/>
<dbReference type="AlphaFoldDB" id="V6TNW9"/>
<gene>
    <name evidence="1" type="ORF">DHA2_40067</name>
</gene>
<dbReference type="VEuPathDB" id="GiardiaDB:GL50581_2772"/>
<reference evidence="1 2" key="2">
    <citation type="journal article" date="2013" name="Genome Biol. Evol.">
        <title>Genome sequencing of Giardia lamblia genotypes A2 and B isolates (DH and GS) and comparative analysis with the genomes of genotypes A1 and E (WB and Pig).</title>
        <authorList>
            <person name="Adam R.D."/>
            <person name="Dahlstrom E.W."/>
            <person name="Martens C.A."/>
            <person name="Bruno D.P."/>
            <person name="Barbian K.D."/>
            <person name="Ricklefs S.M."/>
            <person name="Hernandez M.M."/>
            <person name="Narla N.P."/>
            <person name="Patel R.B."/>
            <person name="Porcella S.F."/>
            <person name="Nash T.E."/>
        </authorList>
    </citation>
    <scope>NUCLEOTIDE SEQUENCE [LARGE SCALE GENOMIC DNA]</scope>
    <source>
        <strain evidence="1 2">DH</strain>
    </source>
</reference>
<dbReference type="Gene3D" id="3.40.630.30">
    <property type="match status" value="1"/>
</dbReference>
<accession>V6TNW9</accession>
<dbReference type="VEuPathDB" id="GiardiaDB:GL50803_0040067"/>
<evidence type="ECO:0000313" key="1">
    <source>
        <dbReference type="EMBL" id="ESU38680.1"/>
    </source>
</evidence>
<dbReference type="EMBL" id="AHGT01000010">
    <property type="protein sequence ID" value="ESU38680.1"/>
    <property type="molecule type" value="Genomic_DNA"/>
</dbReference>
<sequence length="490" mass="55262">VVTMFATLLPEKIYEKNIRRMVNNLVASNRPRVLDYTKSIYYLLCQSSFHRTVLVGSHSLPPTESFHLSVNTTHIEGACLYLPTYLRSQVKLTGELKDANINLVYPFKSDVVPLISKVTGVEYSDYLVITFLACSEADMEVSKVYALLYQPLLQACLKGVPLFAHELAVSPSFKRHLKGIGFTKINSHPTHTGYVLWPENLLLNLYEDIEDLILINNPRCATIAPTLDKFGSLHRMLQVDRPLEFNMGATMLSRAFLDDPLKIVIQPQSQHLAPLLFDLTRYLFSVSSYRGLCVATVSCDNKGRQVLQMARSEVAEQYPNQVDYDSFSACMIGNPPGQESGYWGNTANLVKIYTSAGISTKNLGCLSAGEKMHSLHCGSLENHFYICWIAASVAFKGYGLGGYLMDWACAVTDLCKAYLYLENSKLANIGFYNKYGLTVKHMANVSRALHETYTYFMLREVNLKSTRPIARVWAHDERRMREHATPLELK</sequence>
<organism evidence="1 2">
    <name type="scientific">Giardia intestinalis</name>
    <name type="common">Giardia lamblia</name>
    <dbReference type="NCBI Taxonomy" id="5741"/>
    <lineage>
        <taxon>Eukaryota</taxon>
        <taxon>Metamonada</taxon>
        <taxon>Diplomonadida</taxon>
        <taxon>Hexamitidae</taxon>
        <taxon>Giardiinae</taxon>
        <taxon>Giardia</taxon>
    </lineage>
</organism>
<dbReference type="VEuPathDB" id="GiardiaDB:DHA2_40067"/>
<evidence type="ECO:0008006" key="3">
    <source>
        <dbReference type="Google" id="ProtNLM"/>
    </source>
</evidence>
<reference evidence="2" key="1">
    <citation type="submission" date="2012-02" db="EMBL/GenBank/DDBJ databases">
        <title>Genome sequencing of Giardia lamblia Genotypes A2 and B isolates (DH and GS) and comparative analysis with the genomes of Genotypes A1 and E (WB and Pig).</title>
        <authorList>
            <person name="Adam R."/>
            <person name="Dahlstrom E."/>
            <person name="Martens C."/>
            <person name="Bruno D."/>
            <person name="Barbian K."/>
            <person name="Porcella S.F."/>
            <person name="Nash T."/>
        </authorList>
    </citation>
    <scope>NUCLEOTIDE SEQUENCE</scope>
    <source>
        <strain evidence="2">DH</strain>
    </source>
</reference>
<proteinExistence type="predicted"/>
<dbReference type="Proteomes" id="UP000018320">
    <property type="component" value="Unassembled WGS sequence"/>
</dbReference>
<name>V6TNW9_GIAIN</name>
<evidence type="ECO:0000313" key="2">
    <source>
        <dbReference type="Proteomes" id="UP000018320"/>
    </source>
</evidence>
<feature type="non-terminal residue" evidence="1">
    <location>
        <position position="1"/>
    </location>
</feature>
<protein>
    <recommendedName>
        <fullName evidence="3">N-acetyltransferase domain-containing protein</fullName>
    </recommendedName>
</protein>